<organism evidence="1 2">
    <name type="scientific">Pontibacillus yanchengensis</name>
    <dbReference type="NCBI Taxonomy" id="462910"/>
    <lineage>
        <taxon>Bacteria</taxon>
        <taxon>Bacillati</taxon>
        <taxon>Bacillota</taxon>
        <taxon>Bacilli</taxon>
        <taxon>Bacillales</taxon>
        <taxon>Bacillaceae</taxon>
        <taxon>Pontibacillus</taxon>
    </lineage>
</organism>
<comment type="caution">
    <text evidence="1">The sequence shown here is derived from an EMBL/GenBank/DDBJ whole genome shotgun (WGS) entry which is preliminary data.</text>
</comment>
<reference evidence="1" key="1">
    <citation type="submission" date="2019-11" db="EMBL/GenBank/DDBJ databases">
        <title>Genome sequences of 17 halophilic strains isolated from different environments.</title>
        <authorList>
            <person name="Furrow R.E."/>
        </authorList>
    </citation>
    <scope>NUCLEOTIDE SEQUENCE</scope>
    <source>
        <strain evidence="1">22510_22_Filter</strain>
    </source>
</reference>
<name>A0ACC7VGW1_9BACI</name>
<proteinExistence type="predicted"/>
<evidence type="ECO:0000313" key="1">
    <source>
        <dbReference type="EMBL" id="MYL53350.1"/>
    </source>
</evidence>
<gene>
    <name evidence="1" type="ORF">GLW08_08365</name>
</gene>
<keyword evidence="2" id="KW-1185">Reference proteome</keyword>
<evidence type="ECO:0000313" key="2">
    <source>
        <dbReference type="Proteomes" id="UP000466692"/>
    </source>
</evidence>
<protein>
    <submittedName>
        <fullName evidence="1">Prepilin-type N-terminal cleavage/methylation domain-containing protein</fullName>
    </submittedName>
</protein>
<dbReference type="Proteomes" id="UP000466692">
    <property type="component" value="Unassembled WGS sequence"/>
</dbReference>
<dbReference type="EMBL" id="WMEU01000002">
    <property type="protein sequence ID" value="MYL53350.1"/>
    <property type="molecule type" value="Genomic_DNA"/>
</dbReference>
<sequence length="217" mass="24318">MPEHPLQSRDSSFMNRFVKLKNARGFTLIELLATMALSTLVIGLIGSTIFFGLKTYNQAITENQLRDEANYYVTRILREIYEFSPDYIENMDDETGIIAHTFQDVSVTNKGLIRSTKGEKASKSLDIRLIKDQQSNTYQVEITGPYTDDDNKNSYIIDASSSVNISNSEDGQVPSIQANFFAQESNDTYQETGIISINLYLSKNSIGPVGMQSSFGF</sequence>
<accession>A0ACC7VGW1</accession>